<dbReference type="ExpressionAtlas" id="A0A6I8W5V8">
    <property type="expression patterns" value="baseline"/>
</dbReference>
<proteinExistence type="predicted"/>
<dbReference type="InParanoid" id="A0A6I8W5V8"/>
<name>A0A6I8W5V8_DROPS</name>
<protein>
    <submittedName>
        <fullName evidence="2">RAB6A-GEF complex partner protein 2 isoform X1</fullName>
    </submittedName>
</protein>
<accession>A0A6I8W5V8</accession>
<dbReference type="FunCoup" id="A0A6I8W5V8">
    <property type="interactions" value="2087"/>
</dbReference>
<dbReference type="Proteomes" id="UP000001819">
    <property type="component" value="Chromosome 2"/>
</dbReference>
<dbReference type="Pfam" id="PF08737">
    <property type="entry name" value="Rgp1"/>
    <property type="match status" value="2"/>
</dbReference>
<evidence type="ECO:0000313" key="1">
    <source>
        <dbReference type="Proteomes" id="UP000001819"/>
    </source>
</evidence>
<dbReference type="InterPro" id="IPR014848">
    <property type="entry name" value="Rgp1"/>
</dbReference>
<dbReference type="AlphaFoldDB" id="A0A6I8W5V8"/>
<gene>
    <name evidence="2" type="primary">LOC4802496</name>
</gene>
<reference evidence="1" key="1">
    <citation type="submission" date="2024-06" db="UniProtKB">
        <authorList>
            <consortium name="RefSeq"/>
        </authorList>
    </citation>
    <scope>NUCLEOTIDE SEQUENCE [LARGE SCALE GENOMIC DNA]</scope>
    <source>
        <strain evidence="1">MV2-25</strain>
    </source>
</reference>
<reference evidence="2" key="2">
    <citation type="submission" date="2025-08" db="UniProtKB">
        <authorList>
            <consortium name="RefSeq"/>
        </authorList>
    </citation>
    <scope>IDENTIFICATION</scope>
    <source>
        <strain evidence="2">MV-25-SWS-2005</strain>
        <tissue evidence="2">Whole body</tissue>
    </source>
</reference>
<organism evidence="1 2">
    <name type="scientific">Drosophila pseudoobscura pseudoobscura</name>
    <name type="common">Fruit fly</name>
    <dbReference type="NCBI Taxonomy" id="46245"/>
    <lineage>
        <taxon>Eukaryota</taxon>
        <taxon>Metazoa</taxon>
        <taxon>Ecdysozoa</taxon>
        <taxon>Arthropoda</taxon>
        <taxon>Hexapoda</taxon>
        <taxon>Insecta</taxon>
        <taxon>Pterygota</taxon>
        <taxon>Neoptera</taxon>
        <taxon>Endopterygota</taxon>
        <taxon>Diptera</taxon>
        <taxon>Brachycera</taxon>
        <taxon>Muscomorpha</taxon>
        <taxon>Ephydroidea</taxon>
        <taxon>Drosophilidae</taxon>
        <taxon>Drosophila</taxon>
        <taxon>Sophophora</taxon>
    </lineage>
</organism>
<sequence length="452" mass="50586">MIEIKAKLVRADSAIYATGERVECLIEFTHKVFADEQPPSNRNANEAGYEFQPMTRISLLNSIFYSLENLAWASAQLHCYRKTSYSTPAADKTQELTELIGRTALDAVTQAPGEVIVATKPKILFCDLKLQPGETKIYFFNEFVPRDGPPTYRGHDIRYFYKITIATQRVKSKVQTLTVPIRVLPIPIIARPDELPVTVETNEELAPTNPFLEKREISELEISWHHLKNVTARRAPKFYRISNKRGFVGRFCLFKPAYKLGEDIVGSLDFDGCQVRCVQFSVKLQQQELPIRPQPAQALSQSQSSVGDDASSIQSFDMASIASGVAVDSMHRSATSGSAREDTPAPTGKLSTIATTHQVCYATLQTQVVVPIPLHVTPTFRTDLVDVKWRLHFEFVTSTMMDFGGPNPESGELKAPAEMPVETMVWNLPVTIYAANPLQIYNPNQTFNLLIK</sequence>
<evidence type="ECO:0000313" key="2">
    <source>
        <dbReference type="RefSeq" id="XP_033238750.1"/>
    </source>
</evidence>
<keyword evidence="1" id="KW-1185">Reference proteome</keyword>
<dbReference type="RefSeq" id="XP_033238750.1">
    <property type="nucleotide sequence ID" value="XM_033382859.1"/>
</dbReference>
<dbReference type="PANTHER" id="PTHR12507">
    <property type="entry name" value="REDUCED GROWTH PHENOTYPE 1 RGP1, YEAST -RELATED"/>
    <property type="match status" value="1"/>
</dbReference>